<name>A0A1J6J9Y3_NICAT</name>
<proteinExistence type="predicted"/>
<dbReference type="InterPro" id="IPR036047">
    <property type="entry name" value="F-box-like_dom_sf"/>
</dbReference>
<dbReference type="SMART" id="SM00256">
    <property type="entry name" value="FBOX"/>
    <property type="match status" value="1"/>
</dbReference>
<dbReference type="Pfam" id="PF00646">
    <property type="entry name" value="F-box"/>
    <property type="match status" value="1"/>
</dbReference>
<gene>
    <name evidence="2" type="ORF">A4A49_51723</name>
</gene>
<dbReference type="Pfam" id="PF24750">
    <property type="entry name" value="b-prop_At3g26010-like"/>
    <property type="match status" value="1"/>
</dbReference>
<feature type="domain" description="F-box" evidence="1">
    <location>
        <begin position="25"/>
        <end position="63"/>
    </location>
</feature>
<evidence type="ECO:0000259" key="1">
    <source>
        <dbReference type="SMART" id="SM00256"/>
    </source>
</evidence>
<dbReference type="EMBL" id="MJEQ01037186">
    <property type="protein sequence ID" value="OIT04025.1"/>
    <property type="molecule type" value="Genomic_DNA"/>
</dbReference>
<evidence type="ECO:0000313" key="3">
    <source>
        <dbReference type="Proteomes" id="UP000187609"/>
    </source>
</evidence>
<dbReference type="PANTHER" id="PTHR35546">
    <property type="entry name" value="F-BOX PROTEIN INTERACTION DOMAIN PROTEIN-RELATED"/>
    <property type="match status" value="1"/>
</dbReference>
<evidence type="ECO:0000313" key="2">
    <source>
        <dbReference type="EMBL" id="OIT04025.1"/>
    </source>
</evidence>
<keyword evidence="3" id="KW-1185">Reference proteome</keyword>
<dbReference type="InterPro" id="IPR055290">
    <property type="entry name" value="At3g26010-like"/>
</dbReference>
<dbReference type="InterPro" id="IPR056592">
    <property type="entry name" value="Beta-prop_At3g26010-like"/>
</dbReference>
<reference evidence="2" key="1">
    <citation type="submission" date="2016-11" db="EMBL/GenBank/DDBJ databases">
        <title>The genome of Nicotiana attenuata.</title>
        <authorList>
            <person name="Xu S."/>
            <person name="Brockmoeller T."/>
            <person name="Gaquerel E."/>
            <person name="Navarro A."/>
            <person name="Kuhl H."/>
            <person name="Gase K."/>
            <person name="Ling Z."/>
            <person name="Zhou W."/>
            <person name="Kreitzer C."/>
            <person name="Stanke M."/>
            <person name="Tang H."/>
            <person name="Lyons E."/>
            <person name="Pandey P."/>
            <person name="Pandey S.P."/>
            <person name="Timmermann B."/>
            <person name="Baldwin I.T."/>
        </authorList>
    </citation>
    <scope>NUCLEOTIDE SEQUENCE [LARGE SCALE GENOMIC DNA]</scope>
    <source>
        <strain evidence="2">UT</strain>
    </source>
</reference>
<dbReference type="Gramene" id="OIT04025">
    <property type="protein sequence ID" value="OIT04025"/>
    <property type="gene ID" value="A4A49_51723"/>
</dbReference>
<protein>
    <recommendedName>
        <fullName evidence="1">F-box domain-containing protein</fullName>
    </recommendedName>
</protein>
<dbReference type="OMA" id="MNFNCCS"/>
<dbReference type="InterPro" id="IPR001810">
    <property type="entry name" value="F-box_dom"/>
</dbReference>
<dbReference type="AlphaFoldDB" id="A0A1J6J9Y3"/>
<comment type="caution">
    <text evidence="2">The sequence shown here is derived from an EMBL/GenBank/DDBJ whole genome shotgun (WGS) entry which is preliminary data.</text>
</comment>
<dbReference type="Proteomes" id="UP000187609">
    <property type="component" value="Unassembled WGS sequence"/>
</dbReference>
<dbReference type="SUPFAM" id="SSF81383">
    <property type="entry name" value="F-box domain"/>
    <property type="match status" value="1"/>
</dbReference>
<dbReference type="PANTHER" id="PTHR35546:SF66">
    <property type="entry name" value="F-BOX DOMAIN-CONTAINING PROTEIN"/>
    <property type="match status" value="1"/>
</dbReference>
<organism evidence="2 3">
    <name type="scientific">Nicotiana attenuata</name>
    <name type="common">Coyote tobacco</name>
    <dbReference type="NCBI Taxonomy" id="49451"/>
    <lineage>
        <taxon>Eukaryota</taxon>
        <taxon>Viridiplantae</taxon>
        <taxon>Streptophyta</taxon>
        <taxon>Embryophyta</taxon>
        <taxon>Tracheophyta</taxon>
        <taxon>Spermatophyta</taxon>
        <taxon>Magnoliopsida</taxon>
        <taxon>eudicotyledons</taxon>
        <taxon>Gunneridae</taxon>
        <taxon>Pentapetalae</taxon>
        <taxon>asterids</taxon>
        <taxon>lamiids</taxon>
        <taxon>Solanales</taxon>
        <taxon>Solanaceae</taxon>
        <taxon>Nicotianoideae</taxon>
        <taxon>Nicotianeae</taxon>
        <taxon>Nicotiana</taxon>
    </lineage>
</organism>
<accession>A0A1J6J9Y3</accession>
<sequence>MGMAMETEEESATEQEQEMIELGNLSYHVVESIFSKIPLKSLVQLKIVSKTWRNSITNIRIFYPPTTSTGLIFFLKHNSYQESIFLKLHDQPQKKLSQFCTLHSSSTHNFPYLIDSCNGLLLYASLNNEFWNYHISSPVLDQYVTLPLSHHILRPACSSLVFDGWNHEFQIICFFWEEVDFDAQMMNCIVFSSELWNWRESQLRILNSELLLQDGFLRGQCYSSSVFSGEKLYWIWSLCLLVYDSKGEFFTLFPLPRNHSGKKSRKGVYSQLLWEAAGLIQFCDPVKSGFFIWSFRGKSNNFDLWRLNHFIRLNDLINDQDIRLSMGNSIKPCAFNKDLQVLYLHVMPHTIVSCSFETREFVQVWSYCHARGEAEDCWICKIHPFVFTSVDLLAFNKLRPLDY</sequence>